<name>A0A834BNC8_ORYME</name>
<evidence type="ECO:0000313" key="2">
    <source>
        <dbReference type="Proteomes" id="UP000646548"/>
    </source>
</evidence>
<dbReference type="Proteomes" id="UP000646548">
    <property type="component" value="Unassembled WGS sequence"/>
</dbReference>
<organism evidence="1 2">
    <name type="scientific">Oryzias melastigma</name>
    <name type="common">Marine medaka</name>
    <dbReference type="NCBI Taxonomy" id="30732"/>
    <lineage>
        <taxon>Eukaryota</taxon>
        <taxon>Metazoa</taxon>
        <taxon>Chordata</taxon>
        <taxon>Craniata</taxon>
        <taxon>Vertebrata</taxon>
        <taxon>Euteleostomi</taxon>
        <taxon>Actinopterygii</taxon>
        <taxon>Neopterygii</taxon>
        <taxon>Teleostei</taxon>
        <taxon>Neoteleostei</taxon>
        <taxon>Acanthomorphata</taxon>
        <taxon>Ovalentaria</taxon>
        <taxon>Atherinomorphae</taxon>
        <taxon>Beloniformes</taxon>
        <taxon>Adrianichthyidae</taxon>
        <taxon>Oryziinae</taxon>
        <taxon>Oryzias</taxon>
    </lineage>
</organism>
<dbReference type="EMBL" id="WKFB01000913">
    <property type="protein sequence ID" value="KAF6716917.1"/>
    <property type="molecule type" value="Genomic_DNA"/>
</dbReference>
<gene>
    <name evidence="1" type="ORF">FQA47_018156</name>
</gene>
<reference evidence="1" key="1">
    <citation type="journal article" name="BMC Genomics">
        <title>Long-read sequencing and de novo genome assembly of marine medaka (Oryzias melastigma).</title>
        <authorList>
            <person name="Liang P."/>
            <person name="Saqib H.S.A."/>
            <person name="Ni X."/>
            <person name="Shen Y."/>
        </authorList>
    </citation>
    <scope>NUCLEOTIDE SEQUENCE</scope>
    <source>
        <strain evidence="1">Bigg-433</strain>
    </source>
</reference>
<evidence type="ECO:0000313" key="1">
    <source>
        <dbReference type="EMBL" id="KAF6716917.1"/>
    </source>
</evidence>
<dbReference type="AlphaFoldDB" id="A0A834BNC8"/>
<comment type="caution">
    <text evidence="1">The sequence shown here is derived from an EMBL/GenBank/DDBJ whole genome shotgun (WGS) entry which is preliminary data.</text>
</comment>
<accession>A0A834BNC8</accession>
<proteinExistence type="predicted"/>
<protein>
    <submittedName>
        <fullName evidence="1">Uncharacterized protein</fullName>
    </submittedName>
</protein>
<sequence length="106" mass="11713">MALYCSCKATENLSPFFCCALHNHTRFISVPGGLNLLCGPSSRHAELRDPTNFHAATSPRPSFVKLGRLPRGPCLLEIRHRCSHPDLVNLTGWLAPEQARVLPARP</sequence>